<dbReference type="AlphaFoldDB" id="A0A078I6Z5"/>
<name>A0A078I6Z5_BRANA</name>
<dbReference type="PaxDb" id="3708-A0A078I6Z5"/>
<reference evidence="1 2" key="1">
    <citation type="journal article" date="2014" name="Science">
        <title>Plant genetics. Early allopolyploid evolution in the post-Neolithic Brassica napus oilseed genome.</title>
        <authorList>
            <person name="Chalhoub B."/>
            <person name="Denoeud F."/>
            <person name="Liu S."/>
            <person name="Parkin I.A."/>
            <person name="Tang H."/>
            <person name="Wang X."/>
            <person name="Chiquet J."/>
            <person name="Belcram H."/>
            <person name="Tong C."/>
            <person name="Samans B."/>
            <person name="Correa M."/>
            <person name="Da Silva C."/>
            <person name="Just J."/>
            <person name="Falentin C."/>
            <person name="Koh C.S."/>
            <person name="Le Clainche I."/>
            <person name="Bernard M."/>
            <person name="Bento P."/>
            <person name="Noel B."/>
            <person name="Labadie K."/>
            <person name="Alberti A."/>
            <person name="Charles M."/>
            <person name="Arnaud D."/>
            <person name="Guo H."/>
            <person name="Daviaud C."/>
            <person name="Alamery S."/>
            <person name="Jabbari K."/>
            <person name="Zhao M."/>
            <person name="Edger P.P."/>
            <person name="Chelaifa H."/>
            <person name="Tack D."/>
            <person name="Lassalle G."/>
            <person name="Mestiri I."/>
            <person name="Schnel N."/>
            <person name="Le Paslier M.C."/>
            <person name="Fan G."/>
            <person name="Renault V."/>
            <person name="Bayer P.E."/>
            <person name="Golicz A.A."/>
            <person name="Manoli S."/>
            <person name="Lee T.H."/>
            <person name="Thi V.H."/>
            <person name="Chalabi S."/>
            <person name="Hu Q."/>
            <person name="Fan C."/>
            <person name="Tollenaere R."/>
            <person name="Lu Y."/>
            <person name="Battail C."/>
            <person name="Shen J."/>
            <person name="Sidebottom C.H."/>
            <person name="Wang X."/>
            <person name="Canaguier A."/>
            <person name="Chauveau A."/>
            <person name="Berard A."/>
            <person name="Deniot G."/>
            <person name="Guan M."/>
            <person name="Liu Z."/>
            <person name="Sun F."/>
            <person name="Lim Y.P."/>
            <person name="Lyons E."/>
            <person name="Town C.D."/>
            <person name="Bancroft I."/>
            <person name="Wang X."/>
            <person name="Meng J."/>
            <person name="Ma J."/>
            <person name="Pires J.C."/>
            <person name="King G.J."/>
            <person name="Brunel D."/>
            <person name="Delourme R."/>
            <person name="Renard M."/>
            <person name="Aury J.M."/>
            <person name="Adams K.L."/>
            <person name="Batley J."/>
            <person name="Snowdon R.J."/>
            <person name="Tost J."/>
            <person name="Edwards D."/>
            <person name="Zhou Y."/>
            <person name="Hua W."/>
            <person name="Sharpe A.G."/>
            <person name="Paterson A.H."/>
            <person name="Guan C."/>
            <person name="Wincker P."/>
        </authorList>
    </citation>
    <scope>NUCLEOTIDE SEQUENCE [LARGE SCALE GENOMIC DNA]</scope>
    <source>
        <strain evidence="2">cv. Darmor-bzh</strain>
    </source>
</reference>
<evidence type="ECO:0000313" key="1">
    <source>
        <dbReference type="EMBL" id="CDY45621.1"/>
    </source>
</evidence>
<protein>
    <submittedName>
        <fullName evidence="1">BnaCnng13290D protein</fullName>
    </submittedName>
</protein>
<organism evidence="1 2">
    <name type="scientific">Brassica napus</name>
    <name type="common">Rape</name>
    <dbReference type="NCBI Taxonomy" id="3708"/>
    <lineage>
        <taxon>Eukaryota</taxon>
        <taxon>Viridiplantae</taxon>
        <taxon>Streptophyta</taxon>
        <taxon>Embryophyta</taxon>
        <taxon>Tracheophyta</taxon>
        <taxon>Spermatophyta</taxon>
        <taxon>Magnoliopsida</taxon>
        <taxon>eudicotyledons</taxon>
        <taxon>Gunneridae</taxon>
        <taxon>Pentapetalae</taxon>
        <taxon>rosids</taxon>
        <taxon>malvids</taxon>
        <taxon>Brassicales</taxon>
        <taxon>Brassicaceae</taxon>
        <taxon>Brassiceae</taxon>
        <taxon>Brassica</taxon>
    </lineage>
</organism>
<dbReference type="EMBL" id="LK032630">
    <property type="protein sequence ID" value="CDY45621.1"/>
    <property type="molecule type" value="Genomic_DNA"/>
</dbReference>
<keyword evidence="2" id="KW-1185">Reference proteome</keyword>
<proteinExistence type="predicted"/>
<sequence length="21" mass="2362">MSGTDNTWRFSIYASTLPLSN</sequence>
<dbReference type="Gramene" id="CDY45621">
    <property type="protein sequence ID" value="CDY45621"/>
    <property type="gene ID" value="GSBRNA2T00082359001"/>
</dbReference>
<accession>A0A078I6Z5</accession>
<evidence type="ECO:0000313" key="2">
    <source>
        <dbReference type="Proteomes" id="UP000028999"/>
    </source>
</evidence>
<dbReference type="Proteomes" id="UP000028999">
    <property type="component" value="Unassembled WGS sequence"/>
</dbReference>
<gene>
    <name evidence="1" type="primary">BnaCnng13290D</name>
    <name evidence="1" type="ORF">GSBRNA2T00082359001</name>
</gene>